<keyword evidence="3" id="KW-1185">Reference proteome</keyword>
<proteinExistence type="predicted"/>
<name>A0ABU0AQC4_9BACI</name>
<feature type="region of interest" description="Disordered" evidence="1">
    <location>
        <begin position="1"/>
        <end position="35"/>
    </location>
</feature>
<accession>A0ABU0AQC4</accession>
<evidence type="ECO:0000256" key="1">
    <source>
        <dbReference type="SAM" id="MobiDB-lite"/>
    </source>
</evidence>
<dbReference type="Proteomes" id="UP001238088">
    <property type="component" value="Unassembled WGS sequence"/>
</dbReference>
<gene>
    <name evidence="2" type="ORF">J2S17_005410</name>
</gene>
<evidence type="ECO:0000313" key="3">
    <source>
        <dbReference type="Proteomes" id="UP001238088"/>
    </source>
</evidence>
<organism evidence="2 3">
    <name type="scientific">Cytobacillus purgationiresistens</name>
    <dbReference type="NCBI Taxonomy" id="863449"/>
    <lineage>
        <taxon>Bacteria</taxon>
        <taxon>Bacillati</taxon>
        <taxon>Bacillota</taxon>
        <taxon>Bacilli</taxon>
        <taxon>Bacillales</taxon>
        <taxon>Bacillaceae</taxon>
        <taxon>Cytobacillus</taxon>
    </lineage>
</organism>
<protein>
    <submittedName>
        <fullName evidence="2">Uncharacterized protein</fullName>
    </submittedName>
</protein>
<reference evidence="2 3" key="1">
    <citation type="submission" date="2023-07" db="EMBL/GenBank/DDBJ databases">
        <title>Genomic Encyclopedia of Type Strains, Phase IV (KMG-IV): sequencing the most valuable type-strain genomes for metagenomic binning, comparative biology and taxonomic classification.</title>
        <authorList>
            <person name="Goeker M."/>
        </authorList>
    </citation>
    <scope>NUCLEOTIDE SEQUENCE [LARGE SCALE GENOMIC DNA]</scope>
    <source>
        <strain evidence="2 3">DSM 23494</strain>
    </source>
</reference>
<dbReference type="EMBL" id="JAUSUB010000041">
    <property type="protein sequence ID" value="MDQ0273478.1"/>
    <property type="molecule type" value="Genomic_DNA"/>
</dbReference>
<sequence length="35" mass="3850">MGLKMTNKEAAGIAKKSIESAKKYGLPTKKKNKKK</sequence>
<comment type="caution">
    <text evidence="2">The sequence shown here is derived from an EMBL/GenBank/DDBJ whole genome shotgun (WGS) entry which is preliminary data.</text>
</comment>
<evidence type="ECO:0000313" key="2">
    <source>
        <dbReference type="EMBL" id="MDQ0273478.1"/>
    </source>
</evidence>